<reference key="3">
    <citation type="submission" date="2010-02" db="EMBL/GenBank/DDBJ databases">
        <title>Complete genome sequence of Thermosphaera aggregans type strain (M11TL).</title>
        <authorList>
            <consortium name="US DOE Joint Genome Institute (JGI-PGF)"/>
            <person name="Spring S."/>
            <person name="Lapidus A."/>
            <person name="Munk C."/>
            <person name="Schroeder M."/>
            <person name="Glavina Del Rio T."/>
            <person name="Tice H."/>
            <person name="Copeland A."/>
            <person name="Cheng J.-F."/>
            <person name="Lucas S."/>
            <person name="Chen F."/>
            <person name="Nolan M."/>
            <person name="Bruce D."/>
            <person name="Goodwin L."/>
            <person name="Pitluck S."/>
            <person name="Ivanova N."/>
            <person name="Mavromatis K."/>
            <person name="Ovchinnikova G."/>
            <person name="Pati A."/>
            <person name="Chen A."/>
            <person name="Palaniappan K."/>
            <person name="Land M."/>
            <person name="Hauser L."/>
            <person name="Chang Y.-J."/>
            <person name="Jeffries C.C."/>
            <person name="Brettin T."/>
            <person name="Detter J.C."/>
            <person name="Tapia R."/>
            <person name="Han C."/>
            <person name="Chain P."/>
            <person name="Heimerl T."/>
            <person name="Weik F."/>
            <person name="Goker M."/>
            <person name="Rachel R."/>
            <person name="Bristow J."/>
            <person name="Eisen J.A."/>
            <person name="Markowitz V."/>
            <person name="Hugenholtz P."/>
            <person name="Kyrpides N.C."/>
            <person name="Klenk H.-P."/>
        </authorList>
    </citation>
    <scope>NUCLEOTIDE SEQUENCE</scope>
    <source>
        <strain>DSM 11486</strain>
    </source>
</reference>
<name>D5U3B9_THEAM</name>
<dbReference type="HOGENOM" id="CLU_120482_0_0_2"/>
<dbReference type="STRING" id="633148.Tagg_1358"/>
<dbReference type="EC" id="3.2.2.17" evidence="1"/>
<gene>
    <name evidence="1" type="ordered locus">Tagg_1358</name>
</gene>
<dbReference type="eggNOG" id="arCOG05276">
    <property type="taxonomic scope" value="Archaea"/>
</dbReference>
<keyword evidence="1" id="KW-0378">Hydrolase</keyword>
<keyword evidence="1" id="KW-0326">Glycosidase</keyword>
<organism evidence="1 2">
    <name type="scientific">Thermosphaera aggregans (strain DSM 11486 / M11TL)</name>
    <dbReference type="NCBI Taxonomy" id="633148"/>
    <lineage>
        <taxon>Archaea</taxon>
        <taxon>Thermoproteota</taxon>
        <taxon>Thermoprotei</taxon>
        <taxon>Desulfurococcales</taxon>
        <taxon>Desulfurococcaceae</taxon>
        <taxon>Thermosphaera</taxon>
    </lineage>
</organism>
<sequence>MRLWTIHPKYLDRIGLVALWREGLLARSVLQGFTKGYRNHPQLARFKRYEKPLDLVDAYLYQVYLEACRRGYRFNSSKIRMIELREAVEVTRGQLAYEFNHLLGKLEKRDRKWFERIRGVDPWSVEANPVFKIVEGGIEEWERLKKSRGSAGRGRCGAFLNTSGGIVCLKGG</sequence>
<dbReference type="Proteomes" id="UP000002376">
    <property type="component" value="Chromosome"/>
</dbReference>
<dbReference type="EC" id="4.2.99.18" evidence="1"/>
<dbReference type="GO" id="GO:0140078">
    <property type="term" value="F:class I DNA-(apurinic or apyrimidinic site) endonuclease activity"/>
    <property type="evidence" value="ECO:0007669"/>
    <property type="project" value="UniProtKB-EC"/>
</dbReference>
<dbReference type="EMBL" id="CP001939">
    <property type="protein sequence ID" value="ADG91619.1"/>
    <property type="molecule type" value="Genomic_DNA"/>
</dbReference>
<dbReference type="KEGG" id="tag:Tagg_1358"/>
<evidence type="ECO:0000313" key="2">
    <source>
        <dbReference type="Proteomes" id="UP000002376"/>
    </source>
</evidence>
<dbReference type="AlphaFoldDB" id="D5U3B9"/>
<dbReference type="InterPro" id="IPR004260">
    <property type="entry name" value="Pyr-dimer_DNA_glycosylase"/>
</dbReference>
<keyword evidence="1" id="KW-0456">Lyase</keyword>
<accession>D5U3B9</accession>
<proteinExistence type="predicted"/>
<dbReference type="Pfam" id="PF03013">
    <property type="entry name" value="Pyr_excise"/>
    <property type="match status" value="1"/>
</dbReference>
<reference evidence="2" key="2">
    <citation type="journal article" date="2010" name="Stand. Genomic Sci.">
        <title>Complete genome sequence of Thermosphaera aggregans type strain (M11TLT).</title>
        <authorList>
            <person name="Spring S."/>
            <person name="Rachel R."/>
            <person name="Lapidus A."/>
            <person name="Davenport K."/>
            <person name="Tice H."/>
            <person name="Copeland A."/>
            <person name="Cheng J.-F."/>
            <person name="Lucas S."/>
            <person name="Chen F."/>
            <person name="Nolan M."/>
            <person name="Bruce D."/>
            <person name="Goodwin L."/>
            <person name="Pitluck S."/>
            <person name="Ivanova N."/>
            <person name="Mavromatis K."/>
            <person name="Ovchinnikova G."/>
            <person name="Pati A."/>
            <person name="Chen A."/>
            <person name="Palaniappan K."/>
            <person name="Land M."/>
            <person name="Hauser L."/>
            <person name="Chang Y.-J."/>
            <person name="Jeffries C.C."/>
            <person name="Brettin T."/>
            <person name="Detter J.C."/>
            <person name="Tapia R."/>
            <person name="Han C."/>
            <person name="Heimerl T."/>
            <person name="Weikl F."/>
            <person name="Brambilla E."/>
            <person name="Goker M."/>
            <person name="Bristow J."/>
            <person name="Eisen J.A."/>
            <person name="Markowitz V."/>
            <person name="Hugenholtz P."/>
            <person name="Kyrpides N.C."/>
            <person name="Klenk H.-P."/>
        </authorList>
    </citation>
    <scope>NUCLEOTIDE SEQUENCE [LARGE SCALE GENOMIC DNA]</scope>
    <source>
        <strain evidence="2">DSM 11486 / M11TL</strain>
    </source>
</reference>
<keyword evidence="2" id="KW-1185">Reference proteome</keyword>
<dbReference type="GO" id="GO:0033959">
    <property type="term" value="F:deoxyribodipyrimidine endonucleosidase activity"/>
    <property type="evidence" value="ECO:0007669"/>
    <property type="project" value="UniProtKB-EC"/>
</dbReference>
<evidence type="ECO:0000313" key="1">
    <source>
        <dbReference type="EMBL" id="ADG91619.1"/>
    </source>
</evidence>
<reference evidence="1 2" key="1">
    <citation type="journal article" date="2010" name="Stand. Genomic Sci.">
        <title>Complete genome sequence of Thermosphaera aggregans type strain (M11TL).</title>
        <authorList>
            <person name="Spring S."/>
            <person name="Rachel R."/>
            <person name="Lapidus A."/>
            <person name="Davenport K."/>
            <person name="Tice H."/>
            <person name="Copeland A."/>
            <person name="Cheng J.F."/>
            <person name="Lucas S."/>
            <person name="Chen F."/>
            <person name="Nolan M."/>
            <person name="Bruce D."/>
            <person name="Goodwin L."/>
            <person name="Pitluck S."/>
            <person name="Ivanova N."/>
            <person name="Mavromatis K."/>
            <person name="Ovchinnikova G."/>
            <person name="Pati A."/>
            <person name="Chen A."/>
            <person name="Palaniappan K."/>
            <person name="Land M."/>
            <person name="Hauser L."/>
            <person name="Chang Y.J."/>
            <person name="Jeffries C.C."/>
            <person name="Brettin T."/>
            <person name="Detter J.C."/>
            <person name="Tapia R."/>
            <person name="Han C."/>
            <person name="Heimerl T."/>
            <person name="Weikl F."/>
            <person name="Brambilla E."/>
            <person name="Goker M."/>
            <person name="Bristow J."/>
            <person name="Eisen J.A."/>
            <person name="Markowitz V."/>
            <person name="Hugenholtz P."/>
            <person name="Kyrpides N.C."/>
            <person name="Klenk H.P."/>
        </authorList>
    </citation>
    <scope>NUCLEOTIDE SEQUENCE [LARGE SCALE GENOMIC DNA]</scope>
    <source>
        <strain evidence="2">DSM 11486 / M11TL</strain>
    </source>
</reference>
<protein>
    <submittedName>
        <fullName evidence="1">DNA-(Apurinic or apyrimidinic site) lyase Pyrimidine dimer DNA glycosylase</fullName>
        <ecNumber evidence="1">3.2.2.17</ecNumber>
        <ecNumber evidence="1">4.2.99.18</ecNumber>
    </submittedName>
</protein>